<dbReference type="KEGG" id="stax:MC45_03825"/>
<dbReference type="Proteomes" id="UP000033200">
    <property type="component" value="Chromosome"/>
</dbReference>
<dbReference type="AlphaFoldDB" id="A0A097EDQ7"/>
<proteinExistence type="predicted"/>
<sequence length="220" mass="23426">MAPRIDHYDWAGGREAMLRFGPDTGPLLVAALPLFEEANRTRTFTVTLLRALAARGIASVLPDVPGQGESIAPLATLPRMAEALAAIPPEGRPTYAIGIRSGALLDTAAPRIARWHFAPQTGDDLARLLLRTWRAAGNSAPQPDPIEIAGNPIPQALLASFGAAEPAPADRVVRLMTDPAEADRKIDAAPLWRRSEPGNDLALVEILADDIAAWLTRCAA</sequence>
<dbReference type="STRING" id="1549858.MC45_03825"/>
<evidence type="ECO:0000313" key="2">
    <source>
        <dbReference type="Proteomes" id="UP000033200"/>
    </source>
</evidence>
<evidence type="ECO:0000313" key="1">
    <source>
        <dbReference type="EMBL" id="AIT05675.1"/>
    </source>
</evidence>
<accession>A0A097EDQ7</accession>
<organism evidence="1 2">
    <name type="scientific">Sphingomonas taxi</name>
    <dbReference type="NCBI Taxonomy" id="1549858"/>
    <lineage>
        <taxon>Bacteria</taxon>
        <taxon>Pseudomonadati</taxon>
        <taxon>Pseudomonadota</taxon>
        <taxon>Alphaproteobacteria</taxon>
        <taxon>Sphingomonadales</taxon>
        <taxon>Sphingomonadaceae</taxon>
        <taxon>Sphingomonas</taxon>
    </lineage>
</organism>
<evidence type="ECO:0008006" key="3">
    <source>
        <dbReference type="Google" id="ProtNLM"/>
    </source>
</evidence>
<gene>
    <name evidence="1" type="ORF">MC45_03825</name>
</gene>
<dbReference type="SUPFAM" id="SSF53474">
    <property type="entry name" value="alpha/beta-Hydrolases"/>
    <property type="match status" value="2"/>
</dbReference>
<reference evidence="1 2" key="1">
    <citation type="submission" date="2014-09" db="EMBL/GenBank/DDBJ databases">
        <title>Using Illumina technology Improving SMRT sequencing Genome Assembly by RASTools.</title>
        <authorList>
            <person name="Zhou Y."/>
            <person name="Ma T."/>
            <person name="Liu T."/>
        </authorList>
    </citation>
    <scope>NUCLEOTIDE SEQUENCE [LARGE SCALE GENOMIC DNA]</scope>
    <source>
        <strain evidence="1 2">ATCC 55669</strain>
    </source>
</reference>
<dbReference type="RefSeq" id="WP_038659726.1">
    <property type="nucleotide sequence ID" value="NZ_CP009571.1"/>
</dbReference>
<protein>
    <recommendedName>
        <fullName evidence="3">Alpha/beta hydrolase</fullName>
    </recommendedName>
</protein>
<dbReference type="eggNOG" id="COG2267">
    <property type="taxonomic scope" value="Bacteria"/>
</dbReference>
<name>A0A097EDQ7_9SPHN</name>
<dbReference type="HOGENOM" id="CLU_1203334_0_0_5"/>
<keyword evidence="2" id="KW-1185">Reference proteome</keyword>
<dbReference type="EMBL" id="CP009571">
    <property type="protein sequence ID" value="AIT05675.1"/>
    <property type="molecule type" value="Genomic_DNA"/>
</dbReference>
<dbReference type="InterPro" id="IPR029058">
    <property type="entry name" value="AB_hydrolase_fold"/>
</dbReference>